<evidence type="ECO:0000256" key="1">
    <source>
        <dbReference type="SAM" id="MobiDB-lite"/>
    </source>
</evidence>
<evidence type="ECO:0000313" key="3">
    <source>
        <dbReference type="Proteomes" id="UP000054350"/>
    </source>
</evidence>
<sequence>MKLPAPAKALSLSPDSRPSRHPSSRASFVLVTNHVGRSLVLQDVVPPRGPPDCRRRRCGRFGRNFLRGPPCAPPGGRLDPRKPATVEPHPVAPEHQVREPEPGAHRGLQARVVMEQPDGHICRLSSLVLSCSTPP</sequence>
<organism evidence="2 3">
    <name type="scientific">Allomyces macrogynus (strain ATCC 38327)</name>
    <name type="common">Allomyces javanicus var. macrogynus</name>
    <dbReference type="NCBI Taxonomy" id="578462"/>
    <lineage>
        <taxon>Eukaryota</taxon>
        <taxon>Fungi</taxon>
        <taxon>Fungi incertae sedis</taxon>
        <taxon>Blastocladiomycota</taxon>
        <taxon>Blastocladiomycetes</taxon>
        <taxon>Blastocladiales</taxon>
        <taxon>Blastocladiaceae</taxon>
        <taxon>Allomyces</taxon>
    </lineage>
</organism>
<feature type="region of interest" description="Disordered" evidence="1">
    <location>
        <begin position="1"/>
        <end position="26"/>
    </location>
</feature>
<name>A0A0L0T5V0_ALLM3</name>
<gene>
    <name evidence="2" type="ORF">AMAG_20224</name>
</gene>
<dbReference type="VEuPathDB" id="FungiDB:AMAG_20224"/>
<evidence type="ECO:0000313" key="2">
    <source>
        <dbReference type="EMBL" id="KNE70056.1"/>
    </source>
</evidence>
<dbReference type="EMBL" id="GG745364">
    <property type="protein sequence ID" value="KNE70056.1"/>
    <property type="molecule type" value="Genomic_DNA"/>
</dbReference>
<reference evidence="2 3" key="1">
    <citation type="submission" date="2009-11" db="EMBL/GenBank/DDBJ databases">
        <title>Annotation of Allomyces macrogynus ATCC 38327.</title>
        <authorList>
            <consortium name="The Broad Institute Genome Sequencing Platform"/>
            <person name="Russ C."/>
            <person name="Cuomo C."/>
            <person name="Burger G."/>
            <person name="Gray M.W."/>
            <person name="Holland P.W.H."/>
            <person name="King N."/>
            <person name="Lang F.B.F."/>
            <person name="Roger A.J."/>
            <person name="Ruiz-Trillo I."/>
            <person name="Young S.K."/>
            <person name="Zeng Q."/>
            <person name="Gargeya S."/>
            <person name="Fitzgerald M."/>
            <person name="Haas B."/>
            <person name="Abouelleil A."/>
            <person name="Alvarado L."/>
            <person name="Arachchi H.M."/>
            <person name="Berlin A."/>
            <person name="Chapman S.B."/>
            <person name="Gearin G."/>
            <person name="Goldberg J."/>
            <person name="Griggs A."/>
            <person name="Gujja S."/>
            <person name="Hansen M."/>
            <person name="Heiman D."/>
            <person name="Howarth C."/>
            <person name="Larimer J."/>
            <person name="Lui A."/>
            <person name="MacDonald P.J.P."/>
            <person name="McCowen C."/>
            <person name="Montmayeur A."/>
            <person name="Murphy C."/>
            <person name="Neiman D."/>
            <person name="Pearson M."/>
            <person name="Priest M."/>
            <person name="Roberts A."/>
            <person name="Saif S."/>
            <person name="Shea T."/>
            <person name="Sisk P."/>
            <person name="Stolte C."/>
            <person name="Sykes S."/>
            <person name="Wortman J."/>
            <person name="Nusbaum C."/>
            <person name="Birren B."/>
        </authorList>
    </citation>
    <scope>NUCLEOTIDE SEQUENCE [LARGE SCALE GENOMIC DNA]</scope>
    <source>
        <strain evidence="2 3">ATCC 38327</strain>
    </source>
</reference>
<feature type="region of interest" description="Disordered" evidence="1">
    <location>
        <begin position="64"/>
        <end position="103"/>
    </location>
</feature>
<dbReference type="Proteomes" id="UP000054350">
    <property type="component" value="Unassembled WGS sequence"/>
</dbReference>
<dbReference type="AlphaFoldDB" id="A0A0L0T5V0"/>
<accession>A0A0L0T5V0</accession>
<proteinExistence type="predicted"/>
<keyword evidence="3" id="KW-1185">Reference proteome</keyword>
<protein>
    <submittedName>
        <fullName evidence="2">Uncharacterized protein</fullName>
    </submittedName>
</protein>
<reference evidence="3" key="2">
    <citation type="submission" date="2009-11" db="EMBL/GenBank/DDBJ databases">
        <title>The Genome Sequence of Allomyces macrogynus strain ATCC 38327.</title>
        <authorList>
            <consortium name="The Broad Institute Genome Sequencing Platform"/>
            <person name="Russ C."/>
            <person name="Cuomo C."/>
            <person name="Shea T."/>
            <person name="Young S.K."/>
            <person name="Zeng Q."/>
            <person name="Koehrsen M."/>
            <person name="Haas B."/>
            <person name="Borodovsky M."/>
            <person name="Guigo R."/>
            <person name="Alvarado L."/>
            <person name="Berlin A."/>
            <person name="Borenstein D."/>
            <person name="Chen Z."/>
            <person name="Engels R."/>
            <person name="Freedman E."/>
            <person name="Gellesch M."/>
            <person name="Goldberg J."/>
            <person name="Griggs A."/>
            <person name="Gujja S."/>
            <person name="Heiman D."/>
            <person name="Hepburn T."/>
            <person name="Howarth C."/>
            <person name="Jen D."/>
            <person name="Larson L."/>
            <person name="Lewis B."/>
            <person name="Mehta T."/>
            <person name="Park D."/>
            <person name="Pearson M."/>
            <person name="Roberts A."/>
            <person name="Saif S."/>
            <person name="Shenoy N."/>
            <person name="Sisk P."/>
            <person name="Stolte C."/>
            <person name="Sykes S."/>
            <person name="Walk T."/>
            <person name="White J."/>
            <person name="Yandava C."/>
            <person name="Burger G."/>
            <person name="Gray M.W."/>
            <person name="Holland P.W.H."/>
            <person name="King N."/>
            <person name="Lang F.B.F."/>
            <person name="Roger A.J."/>
            <person name="Ruiz-Trillo I."/>
            <person name="Lander E."/>
            <person name="Nusbaum C."/>
        </authorList>
    </citation>
    <scope>NUCLEOTIDE SEQUENCE [LARGE SCALE GENOMIC DNA]</scope>
    <source>
        <strain evidence="3">ATCC 38327</strain>
    </source>
</reference>